<dbReference type="InterPro" id="IPR029052">
    <property type="entry name" value="Metallo-depent_PP-like"/>
</dbReference>
<keyword evidence="5" id="KW-0464">Manganese</keyword>
<dbReference type="PANTHER" id="PTHR11668">
    <property type="entry name" value="SERINE/THREONINE PROTEIN PHOSPHATASE"/>
    <property type="match status" value="1"/>
</dbReference>
<dbReference type="GO" id="GO:0005634">
    <property type="term" value="C:nucleus"/>
    <property type="evidence" value="ECO:0007669"/>
    <property type="project" value="TreeGrafter"/>
</dbReference>
<comment type="catalytic activity">
    <reaction evidence="7 8">
        <text>O-phospho-L-threonyl-[protein] + H2O = L-threonyl-[protein] + phosphate</text>
        <dbReference type="Rhea" id="RHEA:47004"/>
        <dbReference type="Rhea" id="RHEA-COMP:11060"/>
        <dbReference type="Rhea" id="RHEA-COMP:11605"/>
        <dbReference type="ChEBI" id="CHEBI:15377"/>
        <dbReference type="ChEBI" id="CHEBI:30013"/>
        <dbReference type="ChEBI" id="CHEBI:43474"/>
        <dbReference type="ChEBI" id="CHEBI:61977"/>
        <dbReference type="EC" id="3.1.3.16"/>
    </reaction>
</comment>
<reference evidence="10 11" key="2">
    <citation type="submission" date="2018-11" db="EMBL/GenBank/DDBJ databases">
        <authorList>
            <consortium name="Pathogen Informatics"/>
        </authorList>
    </citation>
    <scope>NUCLEOTIDE SEQUENCE [LARGE SCALE GENOMIC DNA]</scope>
</reference>
<dbReference type="AlphaFoldDB" id="A0A183VHB6"/>
<evidence type="ECO:0000313" key="10">
    <source>
        <dbReference type="EMBL" id="VDM51457.1"/>
    </source>
</evidence>
<dbReference type="SUPFAM" id="SSF56300">
    <property type="entry name" value="Metallo-dependent phosphatases"/>
    <property type="match status" value="1"/>
</dbReference>
<protein>
    <recommendedName>
        <fullName evidence="8">Serine/threonine-protein phosphatase</fullName>
        <ecNumber evidence="8">3.1.3.16</ecNumber>
    </recommendedName>
</protein>
<dbReference type="Pfam" id="PF00149">
    <property type="entry name" value="Metallophos"/>
    <property type="match status" value="1"/>
</dbReference>
<evidence type="ECO:0000259" key="9">
    <source>
        <dbReference type="PROSITE" id="PS00125"/>
    </source>
</evidence>
<evidence type="ECO:0000256" key="7">
    <source>
        <dbReference type="ARBA" id="ARBA00048336"/>
    </source>
</evidence>
<organism evidence="11 12">
    <name type="scientific">Toxocara canis</name>
    <name type="common">Canine roundworm</name>
    <dbReference type="NCBI Taxonomy" id="6265"/>
    <lineage>
        <taxon>Eukaryota</taxon>
        <taxon>Metazoa</taxon>
        <taxon>Ecdysozoa</taxon>
        <taxon>Nematoda</taxon>
        <taxon>Chromadorea</taxon>
        <taxon>Rhabditida</taxon>
        <taxon>Spirurina</taxon>
        <taxon>Ascaridomorpha</taxon>
        <taxon>Ascaridoidea</taxon>
        <taxon>Toxocaridae</taxon>
        <taxon>Toxocara</taxon>
    </lineage>
</organism>
<keyword evidence="4" id="KW-0904">Protein phosphatase</keyword>
<name>A0A183VHB6_TOXCA</name>
<evidence type="ECO:0000256" key="1">
    <source>
        <dbReference type="ARBA" id="ARBA00001936"/>
    </source>
</evidence>
<comment type="similarity">
    <text evidence="8">Belongs to the PPP phosphatase family.</text>
</comment>
<dbReference type="Proteomes" id="UP000050794">
    <property type="component" value="Unassembled WGS sequence"/>
</dbReference>
<dbReference type="WBParaSite" id="TCNE_0002014001-mRNA-1">
    <property type="protein sequence ID" value="TCNE_0002014001-mRNA-1"/>
    <property type="gene ID" value="TCNE_0002014001"/>
</dbReference>
<dbReference type="GO" id="GO:0046872">
    <property type="term" value="F:metal ion binding"/>
    <property type="evidence" value="ECO:0007669"/>
    <property type="project" value="UniProtKB-KW"/>
</dbReference>
<evidence type="ECO:0000256" key="8">
    <source>
        <dbReference type="RuleBase" id="RU004273"/>
    </source>
</evidence>
<gene>
    <name evidence="10" type="ORF">TCNE_LOCUS20136</name>
</gene>
<dbReference type="InterPro" id="IPR050341">
    <property type="entry name" value="PP1_catalytic_subunit"/>
</dbReference>
<evidence type="ECO:0000256" key="6">
    <source>
        <dbReference type="ARBA" id="ARBA00047761"/>
    </source>
</evidence>
<keyword evidence="2" id="KW-0479">Metal-binding</keyword>
<reference evidence="12" key="1">
    <citation type="submission" date="2016-06" db="UniProtKB">
        <authorList>
            <consortium name="WormBaseParasite"/>
        </authorList>
    </citation>
    <scope>IDENTIFICATION</scope>
</reference>
<dbReference type="GO" id="GO:0004722">
    <property type="term" value="F:protein serine/threonine phosphatase activity"/>
    <property type="evidence" value="ECO:0007669"/>
    <property type="project" value="UniProtKB-EC"/>
</dbReference>
<dbReference type="GO" id="GO:0005737">
    <property type="term" value="C:cytoplasm"/>
    <property type="evidence" value="ECO:0007669"/>
    <property type="project" value="TreeGrafter"/>
</dbReference>
<comment type="cofactor">
    <cofactor evidence="1">
        <name>Mn(2+)</name>
        <dbReference type="ChEBI" id="CHEBI:29035"/>
    </cofactor>
</comment>
<sequence length="139" mass="16434">MGQVPSNVVICLFNSLPQFYATLMMRAIEEVICRMFCYKIKHPNNFFLIRGNHECNTLNRVYGFYDECVRRYSSRRLWQAFQDVFEVMPFTACVGDRILCMHGGISPLLKDFEQVAYMQNIRSLLVVRFRHESSHYDTV</sequence>
<accession>A0A183VHB6</accession>
<evidence type="ECO:0000313" key="11">
    <source>
        <dbReference type="Proteomes" id="UP000050794"/>
    </source>
</evidence>
<evidence type="ECO:0000313" key="12">
    <source>
        <dbReference type="WBParaSite" id="TCNE_0002014001-mRNA-1"/>
    </source>
</evidence>
<dbReference type="Gene3D" id="3.60.21.10">
    <property type="match status" value="1"/>
</dbReference>
<dbReference type="PANTHER" id="PTHR11668:SF300">
    <property type="entry name" value="SERINE_THREONINE-PROTEIN PHOSPHATASE"/>
    <property type="match status" value="1"/>
</dbReference>
<evidence type="ECO:0000256" key="4">
    <source>
        <dbReference type="ARBA" id="ARBA00022912"/>
    </source>
</evidence>
<dbReference type="EC" id="3.1.3.16" evidence="8"/>
<dbReference type="InterPro" id="IPR004843">
    <property type="entry name" value="Calcineurin-like_PHP"/>
</dbReference>
<dbReference type="EMBL" id="UYWY01028369">
    <property type="protein sequence ID" value="VDM51457.1"/>
    <property type="molecule type" value="Genomic_DNA"/>
</dbReference>
<dbReference type="InterPro" id="IPR006186">
    <property type="entry name" value="Ser/Thr-sp_prot-phosphatase"/>
</dbReference>
<evidence type="ECO:0000256" key="2">
    <source>
        <dbReference type="ARBA" id="ARBA00022723"/>
    </source>
</evidence>
<dbReference type="SMART" id="SM00156">
    <property type="entry name" value="PP2Ac"/>
    <property type="match status" value="1"/>
</dbReference>
<feature type="domain" description="Serine/threonine specific protein phosphatases" evidence="9">
    <location>
        <begin position="49"/>
        <end position="54"/>
    </location>
</feature>
<comment type="catalytic activity">
    <reaction evidence="6">
        <text>O-phospho-L-seryl-[protein] + H2O = L-seryl-[protein] + phosphate</text>
        <dbReference type="Rhea" id="RHEA:20629"/>
        <dbReference type="Rhea" id="RHEA-COMP:9863"/>
        <dbReference type="Rhea" id="RHEA-COMP:11604"/>
        <dbReference type="ChEBI" id="CHEBI:15377"/>
        <dbReference type="ChEBI" id="CHEBI:29999"/>
        <dbReference type="ChEBI" id="CHEBI:43474"/>
        <dbReference type="ChEBI" id="CHEBI:83421"/>
        <dbReference type="EC" id="3.1.3.16"/>
    </reaction>
</comment>
<proteinExistence type="inferred from homology"/>
<evidence type="ECO:0000256" key="3">
    <source>
        <dbReference type="ARBA" id="ARBA00022801"/>
    </source>
</evidence>
<dbReference type="PRINTS" id="PR00114">
    <property type="entry name" value="STPHPHTASE"/>
</dbReference>
<evidence type="ECO:0000256" key="5">
    <source>
        <dbReference type="ARBA" id="ARBA00023211"/>
    </source>
</evidence>
<keyword evidence="3 8" id="KW-0378">Hydrolase</keyword>
<keyword evidence="11" id="KW-1185">Reference proteome</keyword>
<dbReference type="PROSITE" id="PS00125">
    <property type="entry name" value="SER_THR_PHOSPHATASE"/>
    <property type="match status" value="1"/>
</dbReference>